<dbReference type="STRING" id="28892.Metli_1225"/>
<proteinExistence type="inferred from homology"/>
<sequence length="297" mass="32437">MAGNVRSLLRTDIETPDGVYILTLRAEDLSSLYPGMVRYLLHLTKGDEVVGTFLTNTYEYSPTVPLDAETAALQKSAAWERELRENRERFLSVVGKRMPRRPFTLQPADVVVVQGSPRADGNCSIMAGWAVEAAEAAGKTARVVYPDDLSIHPCIGCYRCYNTGTCTFDDEMGELIHLIVHASLLVVCSPVYTNTVPGGLKVVIDRCQALHAARTLGARRAMPAGLLLAVCGREGLSNFSCLTSVMEAFMGNLGIRPAGEVLADGIDRVRDVRLVEGLEERVKERVRSCLLSSPLRP</sequence>
<dbReference type="SUPFAM" id="SSF52218">
    <property type="entry name" value="Flavoproteins"/>
    <property type="match status" value="1"/>
</dbReference>
<evidence type="ECO:0000256" key="1">
    <source>
        <dbReference type="ARBA" id="ARBA00001917"/>
    </source>
</evidence>
<comment type="cofactor">
    <cofactor evidence="1">
        <name>FMN</name>
        <dbReference type="ChEBI" id="CHEBI:58210"/>
    </cofactor>
</comment>
<dbReference type="AlphaFoldDB" id="J0S011"/>
<dbReference type="InterPro" id="IPR029039">
    <property type="entry name" value="Flavoprotein-like_sf"/>
</dbReference>
<name>J0S011_9EURY</name>
<protein>
    <submittedName>
        <fullName evidence="7">NADPH-dependent FMN reductase</fullName>
    </submittedName>
</protein>
<dbReference type="InterPro" id="IPR005025">
    <property type="entry name" value="FMN_Rdtase-like_dom"/>
</dbReference>
<dbReference type="OrthoDB" id="9059at2157"/>
<feature type="domain" description="NADPH-dependent FMN reductase-like" evidence="6">
    <location>
        <begin position="110"/>
        <end position="237"/>
    </location>
</feature>
<evidence type="ECO:0000313" key="7">
    <source>
        <dbReference type="EMBL" id="EJG07181.1"/>
    </source>
</evidence>
<gene>
    <name evidence="7" type="ORF">Metli_1225</name>
</gene>
<dbReference type="Proteomes" id="UP000005095">
    <property type="component" value="Chromosome"/>
</dbReference>
<keyword evidence="8" id="KW-1185">Reference proteome</keyword>
<dbReference type="RefSeq" id="WP_004038873.1">
    <property type="nucleotide sequence ID" value="NZ_CM001555.1"/>
</dbReference>
<dbReference type="GO" id="GO:0016491">
    <property type="term" value="F:oxidoreductase activity"/>
    <property type="evidence" value="ECO:0007669"/>
    <property type="project" value="InterPro"/>
</dbReference>
<comment type="cofactor">
    <cofactor evidence="2">
        <name>[4Fe-4S] cluster</name>
        <dbReference type="ChEBI" id="CHEBI:49883"/>
    </cofactor>
</comment>
<dbReference type="EMBL" id="CM001555">
    <property type="protein sequence ID" value="EJG07181.1"/>
    <property type="molecule type" value="Genomic_DNA"/>
</dbReference>
<dbReference type="InterPro" id="IPR051796">
    <property type="entry name" value="ISF_SsuE-like"/>
</dbReference>
<dbReference type="PATRIC" id="fig|28892.9.peg.1317"/>
<evidence type="ECO:0000313" key="8">
    <source>
        <dbReference type="Proteomes" id="UP000005095"/>
    </source>
</evidence>
<evidence type="ECO:0000256" key="4">
    <source>
        <dbReference type="ARBA" id="ARBA00022643"/>
    </source>
</evidence>
<dbReference type="Gene3D" id="3.40.50.360">
    <property type="match status" value="1"/>
</dbReference>
<evidence type="ECO:0000256" key="2">
    <source>
        <dbReference type="ARBA" id="ARBA00001966"/>
    </source>
</evidence>
<evidence type="ECO:0000256" key="5">
    <source>
        <dbReference type="ARBA" id="ARBA00038292"/>
    </source>
</evidence>
<comment type="similarity">
    <text evidence="5">Belongs to the SsuE family. Isf subfamily.</text>
</comment>
<dbReference type="PANTHER" id="PTHR43278:SF4">
    <property type="entry name" value="NAD(P)H-DEPENDENT FMN-CONTAINING OXIDOREDUCTASE YWQN-RELATED"/>
    <property type="match status" value="1"/>
</dbReference>
<dbReference type="HOGENOM" id="CLU_881710_0_0_2"/>
<keyword evidence="3" id="KW-0285">Flavoprotein</keyword>
<dbReference type="PANTHER" id="PTHR43278">
    <property type="entry name" value="NAD(P)H-DEPENDENT FMN-CONTAINING OXIDOREDUCTASE YWQN-RELATED"/>
    <property type="match status" value="1"/>
</dbReference>
<evidence type="ECO:0000256" key="3">
    <source>
        <dbReference type="ARBA" id="ARBA00022630"/>
    </source>
</evidence>
<evidence type="ECO:0000259" key="6">
    <source>
        <dbReference type="Pfam" id="PF03358"/>
    </source>
</evidence>
<reference evidence="7 8" key="1">
    <citation type="submission" date="2011-08" db="EMBL/GenBank/DDBJ databases">
        <title>The complete genome of Methanofollis liminatans DSM 4140.</title>
        <authorList>
            <consortium name="US DOE Joint Genome Institute (JGI-PGF)"/>
            <person name="Lucas S."/>
            <person name="Han J."/>
            <person name="Lapidus A."/>
            <person name="Bruce D."/>
            <person name="Goodwin L."/>
            <person name="Pitluck S."/>
            <person name="Peters L."/>
            <person name="Kyrpides N."/>
            <person name="Mavromatis K."/>
            <person name="Ivanova N."/>
            <person name="Mikhailova N."/>
            <person name="Lu M."/>
            <person name="Detter J.C."/>
            <person name="Tapia R."/>
            <person name="Han C."/>
            <person name="Land M."/>
            <person name="Hauser L."/>
            <person name="Markowitz V."/>
            <person name="Cheng J.-F."/>
            <person name="Hugenholtz P."/>
            <person name="Woyke T."/>
            <person name="Wu D."/>
            <person name="Spring S."/>
            <person name="Schuler E."/>
            <person name="Brambilla E."/>
            <person name="Klenk H.-P."/>
            <person name="Eisen J.A."/>
        </authorList>
    </citation>
    <scope>NUCLEOTIDE SEQUENCE [LARGE SCALE GENOMIC DNA]</scope>
    <source>
        <strain evidence="7 8">DSM 4140</strain>
    </source>
</reference>
<keyword evidence="4" id="KW-0288">FMN</keyword>
<accession>J0S011</accession>
<dbReference type="Pfam" id="PF03358">
    <property type="entry name" value="FMN_red"/>
    <property type="match status" value="1"/>
</dbReference>
<organism evidence="7 8">
    <name type="scientific">Methanofollis liminatans DSM 4140</name>
    <dbReference type="NCBI Taxonomy" id="28892"/>
    <lineage>
        <taxon>Archaea</taxon>
        <taxon>Methanobacteriati</taxon>
        <taxon>Methanobacteriota</taxon>
        <taxon>Stenosarchaea group</taxon>
        <taxon>Methanomicrobia</taxon>
        <taxon>Methanomicrobiales</taxon>
        <taxon>Methanomicrobiaceae</taxon>
        <taxon>Methanofollis</taxon>
    </lineage>
</organism>